<keyword evidence="3 13" id="KW-0240">DNA-directed RNA polymerase</keyword>
<dbReference type="PROSITE" id="PS01166">
    <property type="entry name" value="RNA_POL_BETA"/>
    <property type="match status" value="1"/>
</dbReference>
<dbReference type="InterPro" id="IPR009674">
    <property type="entry name" value="Rpa2_dom_4"/>
</dbReference>
<dbReference type="OrthoDB" id="10248617at2759"/>
<dbReference type="PANTHER" id="PTHR20856">
    <property type="entry name" value="DNA-DIRECTED RNA POLYMERASE I SUBUNIT 2"/>
    <property type="match status" value="1"/>
</dbReference>
<evidence type="ECO:0000313" key="19">
    <source>
        <dbReference type="Proteomes" id="UP000038040"/>
    </source>
</evidence>
<proteinExistence type="inferred from homology"/>
<evidence type="ECO:0000256" key="3">
    <source>
        <dbReference type="ARBA" id="ARBA00022478"/>
    </source>
</evidence>
<dbReference type="GO" id="GO:0008270">
    <property type="term" value="F:zinc ion binding"/>
    <property type="evidence" value="ECO:0007669"/>
    <property type="project" value="UniProtKB-KW"/>
</dbReference>
<evidence type="ECO:0000259" key="15">
    <source>
        <dbReference type="Pfam" id="PF04560"/>
    </source>
</evidence>
<accession>A0A0N4U8T9</accession>
<dbReference type="InterPro" id="IPR014724">
    <property type="entry name" value="RNA_pol_RPB2_OB-fold"/>
</dbReference>
<dbReference type="Proteomes" id="UP000274756">
    <property type="component" value="Unassembled WGS sequence"/>
</dbReference>
<dbReference type="Gene3D" id="2.40.270.10">
    <property type="entry name" value="DNA-directed RNA polymerase, subunit 2, domain 6"/>
    <property type="match status" value="1"/>
</dbReference>
<comment type="subcellular location">
    <subcellularLocation>
        <location evidence="1">Nucleus</location>
    </subcellularLocation>
</comment>
<dbReference type="InterPro" id="IPR007645">
    <property type="entry name" value="RNA_pol_Rpb2_3"/>
</dbReference>
<dbReference type="GO" id="GO:0032549">
    <property type="term" value="F:ribonucleoside binding"/>
    <property type="evidence" value="ECO:0007669"/>
    <property type="project" value="InterPro"/>
</dbReference>
<comment type="catalytic activity">
    <reaction evidence="11">
        <text>RNA(n) + a ribonucleoside 5'-triphosphate = RNA(n+1) + diphosphate</text>
        <dbReference type="Rhea" id="RHEA:21248"/>
        <dbReference type="Rhea" id="RHEA-COMP:14527"/>
        <dbReference type="Rhea" id="RHEA-COMP:17342"/>
        <dbReference type="ChEBI" id="CHEBI:33019"/>
        <dbReference type="ChEBI" id="CHEBI:61557"/>
        <dbReference type="ChEBI" id="CHEBI:140395"/>
        <dbReference type="EC" id="2.7.7.6"/>
    </reaction>
    <physiologicalReaction direction="left-to-right" evidence="11">
        <dbReference type="Rhea" id="RHEA:21249"/>
    </physiologicalReaction>
</comment>
<reference evidence="21" key="1">
    <citation type="submission" date="2017-02" db="UniProtKB">
        <authorList>
            <consortium name="WormBaseParasite"/>
        </authorList>
    </citation>
    <scope>IDENTIFICATION</scope>
</reference>
<sequence length="785" mass="89121">MDVGRFLLKSCVAIHLDNNDEKFFLLVYMAQKLMALVKGECSPETLDNPHSEILHTLRSHRISEFTRSLEYFLATGNLMSHALFAFQQNSGFSVIAERINYLRFVSHFRAIHRGAFFTQMRTTDVRKLRPEAWGFICPVHTPDGAPCGLLNHVTADTDVVTHYSDNKGVISFLDEMGMLRHNNHFFLADVEIYSVLIDGNFVGFIRFDDAALIEKRLRYAKVSVDDSRVPYVSEIVLVKRSPDPINIQGQYPGLYIFTDPARLIRPIRNLKLNRTEYIGTFEQVYLSICIDPNEAEEGVTLHQELYPSSLFSFSGNLIPFPDHNQSPRNLYQCQMAKQSMGVPVHAWNYRADNKMYRLQFPQNPIVQLDNYKKYCINDYPIGTNACVAVISYTGYDMEDAMVINKSSYQRGFAHGSVIKVERINLAAESGDVNRYFFADPQKSLKSIDTDGLPIPGRLYMEGDPYYSFLELETNSFKVKKFEHSEPAYCGLVRILEADDLVNTKGKCHALIQWRIQRNPIIGDKFASRHGQKGINSFLWPVESLPFSESGVVPDIIFNPHGFPSRMTIGMMIESMAGKAAAMHGSIYDASPEKHTAIDYFGELLTRAGYNFYGNETMYSGVDGREMEVEIFFGIVYYQRLRHMIADKFQVRASGPVDPVTHQPIKGRKKGGGIRFGEMERDAMIAHGTAFALQDRLLNCSDRDISNICANCGSIISLMNQPRGSFSYSSKKVIDHTERCFCLICNKDDRVHSVQVPRILRYLSAELAAMNVCIKLDVKHPSQMTN</sequence>
<evidence type="ECO:0000313" key="18">
    <source>
        <dbReference type="EMBL" id="VDN50369.1"/>
    </source>
</evidence>
<keyword evidence="8" id="KW-0862">Zinc</keyword>
<evidence type="ECO:0000256" key="7">
    <source>
        <dbReference type="ARBA" id="ARBA00022771"/>
    </source>
</evidence>
<dbReference type="Gene3D" id="3.90.1100.10">
    <property type="match status" value="1"/>
</dbReference>
<gene>
    <name evidence="18" type="ORF">DME_LOCUS342</name>
</gene>
<dbReference type="SUPFAM" id="SSF64484">
    <property type="entry name" value="beta and beta-prime subunits of DNA dependent RNA-polymerase"/>
    <property type="match status" value="1"/>
</dbReference>
<evidence type="ECO:0000259" key="14">
    <source>
        <dbReference type="Pfam" id="PF00562"/>
    </source>
</evidence>
<dbReference type="STRING" id="318479.A0A0N4U8T9"/>
<feature type="domain" description="RNA polymerase Rpb2" evidence="16">
    <location>
        <begin position="95"/>
        <end position="158"/>
    </location>
</feature>
<dbReference type="GO" id="GO:0000428">
    <property type="term" value="C:DNA-directed RNA polymerase complex"/>
    <property type="evidence" value="ECO:0007669"/>
    <property type="project" value="UniProtKB-KW"/>
</dbReference>
<evidence type="ECO:0000313" key="20">
    <source>
        <dbReference type="Proteomes" id="UP000274756"/>
    </source>
</evidence>
<keyword evidence="20" id="KW-1185">Reference proteome</keyword>
<keyword evidence="10" id="KW-0539">Nucleus</keyword>
<dbReference type="InterPro" id="IPR007120">
    <property type="entry name" value="DNA-dir_RNAP_su2_dom"/>
</dbReference>
<evidence type="ECO:0000256" key="12">
    <source>
        <dbReference type="RuleBase" id="RU000434"/>
    </source>
</evidence>
<reference evidence="18 20" key="2">
    <citation type="submission" date="2018-11" db="EMBL/GenBank/DDBJ databases">
        <authorList>
            <consortium name="Pathogen Informatics"/>
        </authorList>
    </citation>
    <scope>NUCLEOTIDE SEQUENCE [LARGE SCALE GENOMIC DNA]</scope>
</reference>
<evidence type="ECO:0000259" key="17">
    <source>
        <dbReference type="Pfam" id="PF06883"/>
    </source>
</evidence>
<organism evidence="19 21">
    <name type="scientific">Dracunculus medinensis</name>
    <name type="common">Guinea worm</name>
    <dbReference type="NCBI Taxonomy" id="318479"/>
    <lineage>
        <taxon>Eukaryota</taxon>
        <taxon>Metazoa</taxon>
        <taxon>Ecdysozoa</taxon>
        <taxon>Nematoda</taxon>
        <taxon>Chromadorea</taxon>
        <taxon>Rhabditida</taxon>
        <taxon>Spirurina</taxon>
        <taxon>Dracunculoidea</taxon>
        <taxon>Dracunculidae</taxon>
        <taxon>Dracunculus</taxon>
    </lineage>
</organism>
<evidence type="ECO:0000256" key="6">
    <source>
        <dbReference type="ARBA" id="ARBA00022723"/>
    </source>
</evidence>
<dbReference type="InterPro" id="IPR015712">
    <property type="entry name" value="DNA-dir_RNA_pol_su2"/>
</dbReference>
<dbReference type="Pfam" id="PF04565">
    <property type="entry name" value="RNA_pol_Rpb2_3"/>
    <property type="match status" value="1"/>
</dbReference>
<dbReference type="GO" id="GO:0003899">
    <property type="term" value="F:DNA-directed RNA polymerase activity"/>
    <property type="evidence" value="ECO:0007669"/>
    <property type="project" value="UniProtKB-EC"/>
</dbReference>
<dbReference type="FunFam" id="3.90.1800.10:FF:000004">
    <property type="entry name" value="DNA-directed RNA polymerase subunit beta"/>
    <property type="match status" value="1"/>
</dbReference>
<evidence type="ECO:0000256" key="11">
    <source>
        <dbReference type="ARBA" id="ARBA00047768"/>
    </source>
</evidence>
<comment type="similarity">
    <text evidence="2 12">Belongs to the RNA polymerase beta chain family.</text>
</comment>
<evidence type="ECO:0000256" key="8">
    <source>
        <dbReference type="ARBA" id="ARBA00022833"/>
    </source>
</evidence>
<feature type="domain" description="DNA-directed RNA polymerase subunit 2 hybrid-binding" evidence="14">
    <location>
        <begin position="316"/>
        <end position="669"/>
    </location>
</feature>
<dbReference type="EMBL" id="UYYG01000002">
    <property type="protein sequence ID" value="VDN50369.1"/>
    <property type="molecule type" value="Genomic_DNA"/>
</dbReference>
<keyword evidence="9 13" id="KW-0804">Transcription</keyword>
<dbReference type="Gene3D" id="3.90.1800.10">
    <property type="entry name" value="RNA polymerase alpha subunit dimerisation domain"/>
    <property type="match status" value="1"/>
</dbReference>
<feature type="domain" description="DNA-directed RNA polymerase I subunit RPA2" evidence="17">
    <location>
        <begin position="202"/>
        <end position="265"/>
    </location>
</feature>
<dbReference type="WBParaSite" id="DME_0000347601-mRNA-1">
    <property type="protein sequence ID" value="DME_0000347601-mRNA-1"/>
    <property type="gene ID" value="DME_0000347601"/>
</dbReference>
<keyword evidence="6" id="KW-0479">Metal-binding</keyword>
<dbReference type="Proteomes" id="UP000038040">
    <property type="component" value="Unplaced"/>
</dbReference>
<evidence type="ECO:0000256" key="10">
    <source>
        <dbReference type="ARBA" id="ARBA00023242"/>
    </source>
</evidence>
<evidence type="ECO:0000259" key="16">
    <source>
        <dbReference type="Pfam" id="PF04565"/>
    </source>
</evidence>
<dbReference type="InterPro" id="IPR037033">
    <property type="entry name" value="DNA-dir_RNAP_su2_hyb_sf"/>
</dbReference>
<dbReference type="Pfam" id="PF00562">
    <property type="entry name" value="RNA_pol_Rpb2_6"/>
    <property type="match status" value="1"/>
</dbReference>
<dbReference type="CDD" id="cd00653">
    <property type="entry name" value="RNA_pol_B_RPB2"/>
    <property type="match status" value="1"/>
</dbReference>
<keyword evidence="5 13" id="KW-0548">Nucleotidyltransferase</keyword>
<dbReference type="GO" id="GO:0005634">
    <property type="term" value="C:nucleus"/>
    <property type="evidence" value="ECO:0007669"/>
    <property type="project" value="UniProtKB-SubCell"/>
</dbReference>
<dbReference type="GO" id="GO:0003677">
    <property type="term" value="F:DNA binding"/>
    <property type="evidence" value="ECO:0007669"/>
    <property type="project" value="InterPro"/>
</dbReference>
<evidence type="ECO:0000313" key="21">
    <source>
        <dbReference type="WBParaSite" id="DME_0000347601-mRNA-1"/>
    </source>
</evidence>
<name>A0A0N4U8T9_DRAME</name>
<dbReference type="Pfam" id="PF06883">
    <property type="entry name" value="RNA_pol_Rpa2_4"/>
    <property type="match status" value="1"/>
</dbReference>
<evidence type="ECO:0000256" key="5">
    <source>
        <dbReference type="ARBA" id="ARBA00022695"/>
    </source>
</evidence>
<dbReference type="GO" id="GO:0006351">
    <property type="term" value="P:DNA-templated transcription"/>
    <property type="evidence" value="ECO:0007669"/>
    <property type="project" value="InterPro"/>
</dbReference>
<evidence type="ECO:0000256" key="9">
    <source>
        <dbReference type="ARBA" id="ARBA00023163"/>
    </source>
</evidence>
<dbReference type="FunFam" id="2.40.270.10:FF:000011">
    <property type="entry name" value="DNA-directed RNA polymerase subunit beta"/>
    <property type="match status" value="1"/>
</dbReference>
<dbReference type="EC" id="2.7.7.6" evidence="13"/>
<comment type="function">
    <text evidence="13">DNA-dependent RNA polymerase catalyzes the transcription of DNA into RNA using the four ribonucleoside triphosphates as substrates.</text>
</comment>
<dbReference type="Gene3D" id="2.40.50.150">
    <property type="match status" value="1"/>
</dbReference>
<protein>
    <recommendedName>
        <fullName evidence="13">DNA-directed RNA polymerase subunit beta</fullName>
        <ecNumber evidence="13">2.7.7.6</ecNumber>
    </recommendedName>
</protein>
<keyword evidence="7" id="KW-0863">Zinc-finger</keyword>
<dbReference type="InterPro" id="IPR007641">
    <property type="entry name" value="RNA_pol_Rpb2_7"/>
</dbReference>
<evidence type="ECO:0000256" key="4">
    <source>
        <dbReference type="ARBA" id="ARBA00022679"/>
    </source>
</evidence>
<evidence type="ECO:0000256" key="1">
    <source>
        <dbReference type="ARBA" id="ARBA00004123"/>
    </source>
</evidence>
<feature type="domain" description="RNA polymerase Rpb2" evidence="15">
    <location>
        <begin position="671"/>
        <end position="776"/>
    </location>
</feature>
<keyword evidence="4 13" id="KW-0808">Transferase</keyword>
<evidence type="ECO:0000256" key="13">
    <source>
        <dbReference type="RuleBase" id="RU363031"/>
    </source>
</evidence>
<dbReference type="Pfam" id="PF04560">
    <property type="entry name" value="RNA_pol_Rpb2_7"/>
    <property type="match status" value="1"/>
</dbReference>
<dbReference type="AlphaFoldDB" id="A0A0N4U8T9"/>
<dbReference type="InterPro" id="IPR007121">
    <property type="entry name" value="RNA_pol_bsu_CS"/>
</dbReference>
<evidence type="ECO:0000256" key="2">
    <source>
        <dbReference type="ARBA" id="ARBA00006835"/>
    </source>
</evidence>